<feature type="chain" id="PRO_5040239452" evidence="2">
    <location>
        <begin position="22"/>
        <end position="228"/>
    </location>
</feature>
<evidence type="ECO:0000256" key="2">
    <source>
        <dbReference type="SAM" id="SignalP"/>
    </source>
</evidence>
<dbReference type="AlphaFoldDB" id="A0A9P5UBJ0"/>
<comment type="caution">
    <text evidence="3">The sequence shown here is derived from an EMBL/GenBank/DDBJ whole genome shotgun (WGS) entry which is preliminary data.</text>
</comment>
<dbReference type="OrthoDB" id="3053871at2759"/>
<feature type="compositionally biased region" description="Low complexity" evidence="1">
    <location>
        <begin position="46"/>
        <end position="86"/>
    </location>
</feature>
<organism evidence="3 4">
    <name type="scientific">Rhodocollybia butyracea</name>
    <dbReference type="NCBI Taxonomy" id="206335"/>
    <lineage>
        <taxon>Eukaryota</taxon>
        <taxon>Fungi</taxon>
        <taxon>Dikarya</taxon>
        <taxon>Basidiomycota</taxon>
        <taxon>Agaricomycotina</taxon>
        <taxon>Agaricomycetes</taxon>
        <taxon>Agaricomycetidae</taxon>
        <taxon>Agaricales</taxon>
        <taxon>Marasmiineae</taxon>
        <taxon>Omphalotaceae</taxon>
        <taxon>Rhodocollybia</taxon>
    </lineage>
</organism>
<reference evidence="3" key="1">
    <citation type="submission" date="2020-11" db="EMBL/GenBank/DDBJ databases">
        <authorList>
            <consortium name="DOE Joint Genome Institute"/>
            <person name="Ahrendt S."/>
            <person name="Riley R."/>
            <person name="Andreopoulos W."/>
            <person name="Labutti K."/>
            <person name="Pangilinan J."/>
            <person name="Ruiz-Duenas F.J."/>
            <person name="Barrasa J.M."/>
            <person name="Sanchez-Garcia M."/>
            <person name="Camarero S."/>
            <person name="Miyauchi S."/>
            <person name="Serrano A."/>
            <person name="Linde D."/>
            <person name="Babiker R."/>
            <person name="Drula E."/>
            <person name="Ayuso-Fernandez I."/>
            <person name="Pacheco R."/>
            <person name="Padilla G."/>
            <person name="Ferreira P."/>
            <person name="Barriuso J."/>
            <person name="Kellner H."/>
            <person name="Castanera R."/>
            <person name="Alfaro M."/>
            <person name="Ramirez L."/>
            <person name="Pisabarro A.G."/>
            <person name="Kuo A."/>
            <person name="Tritt A."/>
            <person name="Lipzen A."/>
            <person name="He G."/>
            <person name="Yan M."/>
            <person name="Ng V."/>
            <person name="Cullen D."/>
            <person name="Martin F."/>
            <person name="Rosso M.-N."/>
            <person name="Henrissat B."/>
            <person name="Hibbett D."/>
            <person name="Martinez A.T."/>
            <person name="Grigoriev I.V."/>
        </authorList>
    </citation>
    <scope>NUCLEOTIDE SEQUENCE</scope>
    <source>
        <strain evidence="3">AH 40177</strain>
    </source>
</reference>
<keyword evidence="4" id="KW-1185">Reference proteome</keyword>
<gene>
    <name evidence="3" type="ORF">BDP27DRAFT_1360594</name>
</gene>
<feature type="region of interest" description="Disordered" evidence="1">
    <location>
        <begin position="35"/>
        <end position="92"/>
    </location>
</feature>
<evidence type="ECO:0000313" key="3">
    <source>
        <dbReference type="EMBL" id="KAF9073127.1"/>
    </source>
</evidence>
<protein>
    <submittedName>
        <fullName evidence="3">Uncharacterized protein</fullName>
    </submittedName>
</protein>
<name>A0A9P5UBJ0_9AGAR</name>
<evidence type="ECO:0000256" key="1">
    <source>
        <dbReference type="SAM" id="MobiDB-lite"/>
    </source>
</evidence>
<feature type="signal peptide" evidence="2">
    <location>
        <begin position="1"/>
        <end position="21"/>
    </location>
</feature>
<dbReference type="EMBL" id="JADNRY010000020">
    <property type="protein sequence ID" value="KAF9073127.1"/>
    <property type="molecule type" value="Genomic_DNA"/>
</dbReference>
<sequence>MRFSLNVFVLAVFLALAVVEATPLGRRELIAARAGKNQKGNAVAKSSNSASATSNSSAASNSSATSSSTATSNSTASGTTTAASATRTRPCDQGDQSLAAGLQANVIVGIGQQASVLTIQSLLASGGAASDVQDGITRLSQFLNTSALQIQMAAGIADSGSFAQPQLALLASAQSSQQQLVSSLTGTASDNSTLNQLLESFTASTDNSQDGASNALIDCFLPLTAVSG</sequence>
<accession>A0A9P5UBJ0</accession>
<keyword evidence="2" id="KW-0732">Signal</keyword>
<proteinExistence type="predicted"/>
<dbReference type="Proteomes" id="UP000772434">
    <property type="component" value="Unassembled WGS sequence"/>
</dbReference>
<evidence type="ECO:0000313" key="4">
    <source>
        <dbReference type="Proteomes" id="UP000772434"/>
    </source>
</evidence>